<evidence type="ECO:0000313" key="3">
    <source>
        <dbReference type="EMBL" id="PHT65209.1"/>
    </source>
</evidence>
<dbReference type="GO" id="GO:0007165">
    <property type="term" value="P:signal transduction"/>
    <property type="evidence" value="ECO:0000318"/>
    <property type="project" value="GO_Central"/>
</dbReference>
<feature type="domain" description="TIR" evidence="2">
    <location>
        <begin position="80"/>
        <end position="210"/>
    </location>
</feature>
<dbReference type="PANTHER" id="PTHR32009">
    <property type="entry name" value="TMV RESISTANCE PROTEIN N-LIKE"/>
    <property type="match status" value="1"/>
</dbReference>
<name>A0A2G2Y691_CAPAN</name>
<evidence type="ECO:0000259" key="2">
    <source>
        <dbReference type="PROSITE" id="PS50104"/>
    </source>
</evidence>
<keyword evidence="4" id="KW-1185">Reference proteome</keyword>
<protein>
    <recommendedName>
        <fullName evidence="2">TIR domain-containing protein</fullName>
    </recommendedName>
</protein>
<dbReference type="Pfam" id="PF01582">
    <property type="entry name" value="TIR"/>
    <property type="match status" value="2"/>
</dbReference>
<gene>
    <name evidence="3" type="ORF">T459_29634</name>
</gene>
<dbReference type="AlphaFoldDB" id="A0A2G2Y691"/>
<dbReference type="Gene3D" id="3.40.50.10140">
    <property type="entry name" value="Toll/interleukin-1 receptor homology (TIR) domain"/>
    <property type="match status" value="2"/>
</dbReference>
<dbReference type="GO" id="GO:0005634">
    <property type="term" value="C:nucleus"/>
    <property type="evidence" value="ECO:0000318"/>
    <property type="project" value="GO_Central"/>
</dbReference>
<sequence length="210" mass="24129">MAKNVNKAWSHCNSRVWLRVKGLKLRILVSPLAAHFKLSAAQSPQSEEEEWYMAQVPYSSIVSSIMYAMVVKWILKYLRGTSNACLEFGRNTNTSVGFVDSDYESRIAIIIFSKNYASSRWCLDELTKIMECVDNNGTTVFPESRIAIIIFSKNYASSRWCLDELTKIMECVDNNGTTVFPVFLDIDHRMYASKEIVLLMRLPNTRIRLM</sequence>
<dbReference type="Gramene" id="PHT65209">
    <property type="protein sequence ID" value="PHT65209"/>
    <property type="gene ID" value="T459_29634"/>
</dbReference>
<dbReference type="PANTHER" id="PTHR32009:SF109">
    <property type="entry name" value="TOLL-INTERLEUKIN-RESISTANCE (TIR) DOMAIN FAMILY PROTEIN"/>
    <property type="match status" value="1"/>
</dbReference>
<comment type="caution">
    <text evidence="3">The sequence shown here is derived from an EMBL/GenBank/DDBJ whole genome shotgun (WGS) entry which is preliminary data.</text>
</comment>
<proteinExistence type="predicted"/>
<organism evidence="3 4">
    <name type="scientific">Capsicum annuum</name>
    <name type="common">Capsicum pepper</name>
    <dbReference type="NCBI Taxonomy" id="4072"/>
    <lineage>
        <taxon>Eukaryota</taxon>
        <taxon>Viridiplantae</taxon>
        <taxon>Streptophyta</taxon>
        <taxon>Embryophyta</taxon>
        <taxon>Tracheophyta</taxon>
        <taxon>Spermatophyta</taxon>
        <taxon>Magnoliopsida</taxon>
        <taxon>eudicotyledons</taxon>
        <taxon>Gunneridae</taxon>
        <taxon>Pentapetalae</taxon>
        <taxon>asterids</taxon>
        <taxon>lamiids</taxon>
        <taxon>Solanales</taxon>
        <taxon>Solanaceae</taxon>
        <taxon>Solanoideae</taxon>
        <taxon>Capsiceae</taxon>
        <taxon>Capsicum</taxon>
    </lineage>
</organism>
<accession>A0A2G2Y691</accession>
<reference evidence="3 4" key="2">
    <citation type="journal article" date="2017" name="Genome Biol.">
        <title>New reference genome sequences of hot pepper reveal the massive evolution of plant disease-resistance genes by retroduplication.</title>
        <authorList>
            <person name="Kim S."/>
            <person name="Park J."/>
            <person name="Yeom S.I."/>
            <person name="Kim Y.M."/>
            <person name="Seo E."/>
            <person name="Kim K.T."/>
            <person name="Kim M.S."/>
            <person name="Lee J.M."/>
            <person name="Cheong K."/>
            <person name="Shin H.S."/>
            <person name="Kim S.B."/>
            <person name="Han K."/>
            <person name="Lee J."/>
            <person name="Park M."/>
            <person name="Lee H.A."/>
            <person name="Lee H.Y."/>
            <person name="Lee Y."/>
            <person name="Oh S."/>
            <person name="Lee J.H."/>
            <person name="Choi E."/>
            <person name="Choi E."/>
            <person name="Lee S.E."/>
            <person name="Jeon J."/>
            <person name="Kim H."/>
            <person name="Choi G."/>
            <person name="Song H."/>
            <person name="Lee J."/>
            <person name="Lee S.C."/>
            <person name="Kwon J.K."/>
            <person name="Lee H.Y."/>
            <person name="Koo N."/>
            <person name="Hong Y."/>
            <person name="Kim R.W."/>
            <person name="Kang W.H."/>
            <person name="Huh J.H."/>
            <person name="Kang B.C."/>
            <person name="Yang T.J."/>
            <person name="Lee Y.H."/>
            <person name="Bennetzen J.L."/>
            <person name="Choi D."/>
        </authorList>
    </citation>
    <scope>NUCLEOTIDE SEQUENCE [LARGE SCALE GENOMIC DNA]</scope>
    <source>
        <strain evidence="4">cv. CM334</strain>
    </source>
</reference>
<dbReference type="EMBL" id="AYRZ02000012">
    <property type="protein sequence ID" value="PHT65209.1"/>
    <property type="molecule type" value="Genomic_DNA"/>
</dbReference>
<dbReference type="Proteomes" id="UP000222542">
    <property type="component" value="Unassembled WGS sequence"/>
</dbReference>
<evidence type="ECO:0000313" key="4">
    <source>
        <dbReference type="Proteomes" id="UP000222542"/>
    </source>
</evidence>
<keyword evidence="1" id="KW-0520">NAD</keyword>
<evidence type="ECO:0000256" key="1">
    <source>
        <dbReference type="ARBA" id="ARBA00023027"/>
    </source>
</evidence>
<reference evidence="3 4" key="1">
    <citation type="journal article" date="2014" name="Nat. Genet.">
        <title>Genome sequence of the hot pepper provides insights into the evolution of pungency in Capsicum species.</title>
        <authorList>
            <person name="Kim S."/>
            <person name="Park M."/>
            <person name="Yeom S.I."/>
            <person name="Kim Y.M."/>
            <person name="Lee J.M."/>
            <person name="Lee H.A."/>
            <person name="Seo E."/>
            <person name="Choi J."/>
            <person name="Cheong K."/>
            <person name="Kim K.T."/>
            <person name="Jung K."/>
            <person name="Lee G.W."/>
            <person name="Oh S.K."/>
            <person name="Bae C."/>
            <person name="Kim S.B."/>
            <person name="Lee H.Y."/>
            <person name="Kim S.Y."/>
            <person name="Kim M.S."/>
            <person name="Kang B.C."/>
            <person name="Jo Y.D."/>
            <person name="Yang H.B."/>
            <person name="Jeong H.J."/>
            <person name="Kang W.H."/>
            <person name="Kwon J.K."/>
            <person name="Shin C."/>
            <person name="Lim J.Y."/>
            <person name="Park J.H."/>
            <person name="Huh J.H."/>
            <person name="Kim J.S."/>
            <person name="Kim B.D."/>
            <person name="Cohen O."/>
            <person name="Paran I."/>
            <person name="Suh M.C."/>
            <person name="Lee S.B."/>
            <person name="Kim Y.K."/>
            <person name="Shin Y."/>
            <person name="Noh S.J."/>
            <person name="Park J."/>
            <person name="Seo Y.S."/>
            <person name="Kwon S.Y."/>
            <person name="Kim H.A."/>
            <person name="Park J.M."/>
            <person name="Kim H.J."/>
            <person name="Choi S.B."/>
            <person name="Bosland P.W."/>
            <person name="Reeves G."/>
            <person name="Jo S.H."/>
            <person name="Lee B.W."/>
            <person name="Cho H.T."/>
            <person name="Choi H.S."/>
            <person name="Lee M.S."/>
            <person name="Yu Y."/>
            <person name="Do Choi Y."/>
            <person name="Park B.S."/>
            <person name="van Deynze A."/>
            <person name="Ashrafi H."/>
            <person name="Hill T."/>
            <person name="Kim W.T."/>
            <person name="Pai H.S."/>
            <person name="Ahn H.K."/>
            <person name="Yeam I."/>
            <person name="Giovannoni J.J."/>
            <person name="Rose J.K."/>
            <person name="Sorensen I."/>
            <person name="Lee S.J."/>
            <person name="Kim R.W."/>
            <person name="Choi I.Y."/>
            <person name="Choi B.S."/>
            <person name="Lim J.S."/>
            <person name="Lee Y.H."/>
            <person name="Choi D."/>
        </authorList>
    </citation>
    <scope>NUCLEOTIDE SEQUENCE [LARGE SCALE GENOMIC DNA]</scope>
    <source>
        <strain evidence="4">cv. CM334</strain>
    </source>
</reference>
<dbReference type="SUPFAM" id="SSF52200">
    <property type="entry name" value="Toll/Interleukin receptor TIR domain"/>
    <property type="match status" value="2"/>
</dbReference>
<dbReference type="PROSITE" id="PS50104">
    <property type="entry name" value="TIR"/>
    <property type="match status" value="1"/>
</dbReference>
<dbReference type="InterPro" id="IPR000157">
    <property type="entry name" value="TIR_dom"/>
</dbReference>
<dbReference type="InterPro" id="IPR035897">
    <property type="entry name" value="Toll_tir_struct_dom_sf"/>
</dbReference>